<gene>
    <name evidence="1" type="ORF">PV327_009621</name>
</gene>
<dbReference type="EMBL" id="JAQQBR010001835">
    <property type="protein sequence ID" value="KAK0161108.1"/>
    <property type="molecule type" value="Genomic_DNA"/>
</dbReference>
<accession>A0AA39CB15</accession>
<sequence>MSSSNSKSEEIPRIAGKYSVNKAIGLLRTRINKSSKRKIENDDEKQNKVDNYCAPNLIENTRRKVNVPSGFSHSYALLEMRNALMESNWSAMQQIFPLLLKCYCGQSIAWRYAFLIYLCSPASDQSQFQEFIEMCIGFESLNGNSLEKLMSLKNTES</sequence>
<reference evidence="1" key="2">
    <citation type="submission" date="2023-03" db="EMBL/GenBank/DDBJ databases">
        <authorList>
            <person name="Inwood S.N."/>
            <person name="Skelly J.G."/>
            <person name="Guhlin J."/>
            <person name="Harrop T.W.R."/>
            <person name="Goldson S.G."/>
            <person name="Dearden P.K."/>
        </authorList>
    </citation>
    <scope>NUCLEOTIDE SEQUENCE</scope>
    <source>
        <strain evidence="1">Lincoln</strain>
        <tissue evidence="1">Whole body</tissue>
    </source>
</reference>
<protein>
    <submittedName>
        <fullName evidence="1">Uncharacterized protein</fullName>
    </submittedName>
</protein>
<name>A0AA39CB15_MICHY</name>
<evidence type="ECO:0000313" key="2">
    <source>
        <dbReference type="Proteomes" id="UP001168972"/>
    </source>
</evidence>
<organism evidence="1 2">
    <name type="scientific">Microctonus hyperodae</name>
    <name type="common">Parasitoid wasp</name>
    <dbReference type="NCBI Taxonomy" id="165561"/>
    <lineage>
        <taxon>Eukaryota</taxon>
        <taxon>Metazoa</taxon>
        <taxon>Ecdysozoa</taxon>
        <taxon>Arthropoda</taxon>
        <taxon>Hexapoda</taxon>
        <taxon>Insecta</taxon>
        <taxon>Pterygota</taxon>
        <taxon>Neoptera</taxon>
        <taxon>Endopterygota</taxon>
        <taxon>Hymenoptera</taxon>
        <taxon>Apocrita</taxon>
        <taxon>Ichneumonoidea</taxon>
        <taxon>Braconidae</taxon>
        <taxon>Euphorinae</taxon>
        <taxon>Microctonus</taxon>
    </lineage>
</organism>
<comment type="caution">
    <text evidence="1">The sequence shown here is derived from an EMBL/GenBank/DDBJ whole genome shotgun (WGS) entry which is preliminary data.</text>
</comment>
<keyword evidence="2" id="KW-1185">Reference proteome</keyword>
<proteinExistence type="predicted"/>
<dbReference type="Proteomes" id="UP001168972">
    <property type="component" value="Unassembled WGS sequence"/>
</dbReference>
<evidence type="ECO:0000313" key="1">
    <source>
        <dbReference type="EMBL" id="KAK0161108.1"/>
    </source>
</evidence>
<reference evidence="1" key="1">
    <citation type="journal article" date="2023" name="bioRxiv">
        <title>Scaffold-level genome assemblies of two parasitoid biocontrol wasps reveal the parthenogenesis mechanism and an associated novel virus.</title>
        <authorList>
            <person name="Inwood S."/>
            <person name="Skelly J."/>
            <person name="Guhlin J."/>
            <person name="Harrop T."/>
            <person name="Goldson S."/>
            <person name="Dearden P."/>
        </authorList>
    </citation>
    <scope>NUCLEOTIDE SEQUENCE</scope>
    <source>
        <strain evidence="1">Lincoln</strain>
        <tissue evidence="1">Whole body</tissue>
    </source>
</reference>
<dbReference type="AlphaFoldDB" id="A0AA39CB15"/>